<dbReference type="InterPro" id="IPR057135">
    <property type="entry name" value="At4g27190-like_LRR"/>
</dbReference>
<keyword evidence="5" id="KW-0611">Plant defense</keyword>
<feature type="signal peptide" evidence="7">
    <location>
        <begin position="1"/>
        <end position="20"/>
    </location>
</feature>
<evidence type="ECO:0000259" key="8">
    <source>
        <dbReference type="Pfam" id="PF00931"/>
    </source>
</evidence>
<evidence type="ECO:0000256" key="2">
    <source>
        <dbReference type="ARBA" id="ARBA00022614"/>
    </source>
</evidence>
<evidence type="ECO:0000256" key="4">
    <source>
        <dbReference type="ARBA" id="ARBA00022741"/>
    </source>
</evidence>
<proteinExistence type="inferred from homology"/>
<dbReference type="GO" id="GO:0043531">
    <property type="term" value="F:ADP binding"/>
    <property type="evidence" value="ECO:0007669"/>
    <property type="project" value="InterPro"/>
</dbReference>
<gene>
    <name evidence="13" type="ORF">SSX86_012234</name>
</gene>
<keyword evidence="4" id="KW-0547">Nucleotide-binding</keyword>
<dbReference type="EMBL" id="JBCNJP010000014">
    <property type="protein sequence ID" value="KAK9068123.1"/>
    <property type="molecule type" value="Genomic_DNA"/>
</dbReference>
<dbReference type="PANTHER" id="PTHR36766">
    <property type="entry name" value="PLANT BROAD-SPECTRUM MILDEW RESISTANCE PROTEIN RPW8"/>
    <property type="match status" value="1"/>
</dbReference>
<dbReference type="InterPro" id="IPR002182">
    <property type="entry name" value="NB-ARC"/>
</dbReference>
<dbReference type="Gene3D" id="3.80.10.10">
    <property type="entry name" value="Ribonuclease Inhibitor"/>
    <property type="match status" value="3"/>
</dbReference>
<evidence type="ECO:0000256" key="3">
    <source>
        <dbReference type="ARBA" id="ARBA00022737"/>
    </source>
</evidence>
<dbReference type="Pfam" id="PF23247">
    <property type="entry name" value="LRR_RPS2"/>
    <property type="match status" value="1"/>
</dbReference>
<evidence type="ECO:0000256" key="5">
    <source>
        <dbReference type="ARBA" id="ARBA00022821"/>
    </source>
</evidence>
<dbReference type="InterPro" id="IPR041118">
    <property type="entry name" value="Rx_N"/>
</dbReference>
<dbReference type="SUPFAM" id="SSF52058">
    <property type="entry name" value="L domain-like"/>
    <property type="match status" value="2"/>
</dbReference>
<dbReference type="Pfam" id="PF25019">
    <property type="entry name" value="LRR_R13L1-DRL21"/>
    <property type="match status" value="1"/>
</dbReference>
<dbReference type="Pfam" id="PF23559">
    <property type="entry name" value="WHD_DRP"/>
    <property type="match status" value="1"/>
</dbReference>
<dbReference type="Pfam" id="PF18052">
    <property type="entry name" value="Rx_N"/>
    <property type="match status" value="1"/>
</dbReference>
<evidence type="ECO:0000259" key="11">
    <source>
        <dbReference type="Pfam" id="PF23559"/>
    </source>
</evidence>
<dbReference type="Pfam" id="PF00931">
    <property type="entry name" value="NB-ARC"/>
    <property type="match status" value="1"/>
</dbReference>
<protein>
    <submittedName>
        <fullName evidence="13">Uncharacterized protein</fullName>
    </submittedName>
</protein>
<dbReference type="GO" id="GO:0005524">
    <property type="term" value="F:ATP binding"/>
    <property type="evidence" value="ECO:0007669"/>
    <property type="project" value="UniProtKB-KW"/>
</dbReference>
<accession>A0AAP0DBH6</accession>
<feature type="chain" id="PRO_5043053037" evidence="7">
    <location>
        <begin position="21"/>
        <end position="1318"/>
    </location>
</feature>
<reference evidence="13 14" key="1">
    <citation type="submission" date="2024-04" db="EMBL/GenBank/DDBJ databases">
        <title>The reference genome of an endangered Asteraceae, Deinandra increscens subsp. villosa, native to the Central Coast of California.</title>
        <authorList>
            <person name="Guilliams M."/>
            <person name="Hasenstab-Lehman K."/>
            <person name="Meyer R."/>
            <person name="Mcevoy S."/>
        </authorList>
    </citation>
    <scope>NUCLEOTIDE SEQUENCE [LARGE SCALE GENOMIC DNA]</scope>
    <source>
        <tissue evidence="13">Leaf</tissue>
    </source>
</reference>
<dbReference type="Proteomes" id="UP001408789">
    <property type="component" value="Unassembled WGS sequence"/>
</dbReference>
<dbReference type="GO" id="GO:0051607">
    <property type="term" value="P:defense response to virus"/>
    <property type="evidence" value="ECO:0007669"/>
    <property type="project" value="UniProtKB-ARBA"/>
</dbReference>
<comment type="caution">
    <text evidence="13">The sequence shown here is derived from an EMBL/GenBank/DDBJ whole genome shotgun (WGS) entry which is preliminary data.</text>
</comment>
<dbReference type="InterPro" id="IPR032675">
    <property type="entry name" value="LRR_dom_sf"/>
</dbReference>
<evidence type="ECO:0000256" key="7">
    <source>
        <dbReference type="SAM" id="SignalP"/>
    </source>
</evidence>
<dbReference type="FunFam" id="3.40.50.300:FF:001091">
    <property type="entry name" value="Probable disease resistance protein At1g61300"/>
    <property type="match status" value="1"/>
</dbReference>
<dbReference type="InterPro" id="IPR036388">
    <property type="entry name" value="WH-like_DNA-bd_sf"/>
</dbReference>
<keyword evidence="7" id="KW-0732">Signal</keyword>
<feature type="domain" description="Disease resistance protein winged helix" evidence="11">
    <location>
        <begin position="430"/>
        <end position="499"/>
    </location>
</feature>
<dbReference type="PRINTS" id="PR00364">
    <property type="entry name" value="DISEASERSIST"/>
</dbReference>
<keyword evidence="14" id="KW-1185">Reference proteome</keyword>
<evidence type="ECO:0000259" key="9">
    <source>
        <dbReference type="Pfam" id="PF18052"/>
    </source>
</evidence>
<evidence type="ECO:0000259" key="12">
    <source>
        <dbReference type="Pfam" id="PF25019"/>
    </source>
</evidence>
<feature type="domain" description="Disease resistance protein At4g27190-like leucine-rich repeats" evidence="10">
    <location>
        <begin position="852"/>
        <end position="980"/>
    </location>
</feature>
<dbReference type="PANTHER" id="PTHR36766:SF61">
    <property type="entry name" value="NB-ARC DOMAIN DISEASE RESISTANCE PROTEIN"/>
    <property type="match status" value="1"/>
</dbReference>
<feature type="domain" description="R13L1/DRL21-like LRR repeat region" evidence="12">
    <location>
        <begin position="695"/>
        <end position="821"/>
    </location>
</feature>
<evidence type="ECO:0000256" key="6">
    <source>
        <dbReference type="ARBA" id="ARBA00022840"/>
    </source>
</evidence>
<evidence type="ECO:0000313" key="13">
    <source>
        <dbReference type="EMBL" id="KAK9068123.1"/>
    </source>
</evidence>
<keyword evidence="6" id="KW-0067">ATP-binding</keyword>
<evidence type="ECO:0000256" key="1">
    <source>
        <dbReference type="ARBA" id="ARBA00008894"/>
    </source>
</evidence>
<sequence>MAEFVLSALLPLLFEKLASATLKTIARHNGIDAEIKKWQRSLTQIQGVLIDASHKEITSQPVKRWLNDLQHLAYDIDDVLDQLTTEAMHREFNHESESISSKVRKLIPSCCTNFSRNTTLLNKLDNITAKLKDLVDEKTDLGLRVLEEDQPRSKNKNRSLQTSLVNATSIVGRHFEKEALVHMLLGGESCHQSFSIVPIVGMGGVGKTTLAKLLYDEKQVKDHFELNAWVCVSDEFDCFAISKVIYQSVTTENKVFEDLNLLQVALRDFLMGKRFLLVLDDVWSESCEDWEMLVSPFHACAPGSKIIVTTRKDQLLRKLGCNHLNQLESLSSEHALSLVALHALGVTNFDSHLSLKPHGIGIVKKCNGLPLALKALGRLLGMKKDEEYWKKVLDSEIWNLRVEGEIIPALKLSYHDLSPRLKQLFAYCSLFPKDCVFDKEELVLLWMAEGFLHESPSTDSTEENIGREYFDELFSRSFFQHAPNNESLFVMHDMMNDLATYVASEFFVRLDIGAKKDTGKEMLEHYRHMSFVREEYVTYNKFEAFKIANRLRTFMATSVGDVESWRRFYLSNKVMADLIPELLLLRVLCLSNFEISEVPESIGTLKHLRYFNLSRTQITHLPENICNLYNLQILIVASCHSLVNLPKNFLKLKKLRHLDIRDTPCLGQIPLEIGELKNLQTLSKIIVGGESGFEIAKLKNLENLCGEISIMGLEKVKKAIDAREADLSHKTLSELEVGWSDEFNGSRNELLEKDVLNELKPCNGYLKQLKIRSYGGFEFPKWVGDPSFLRLTHVTIRDCKSCISLPPLGQLPSLKKLVINGLDGVKVVGFELFPTDHAFPSLEILIFEGMRGWEKWLSKSGIVFPRLQQLGIYDCPNLVEVTLEALPSLNVLEIYKCDSCVLRGLVEVASTITNLEIKGISGLNDAVWRGVIENLGAVEEIDIQNCNEIRYLWESDLAPSKVLMNLRNLKVSYCDNLLSLGEKEGDSKSNLLTSLRILEVSFCKNMECCNCPDNIEALSVCYCTSVTRISLPIEGHKLKSLRIDNCENLLEMEQGGKKMDINRSNMRVLELNYLIHLSKLLLSHYNICMVKLNNLEHLTELSLRDCKSLESFPYNDLSSLTSLEISRCPCIDVSFGFWPPHLHSLVIGKLKTSISEWGPQNFPSSLVVLVLFGDDGVSSCSQISHLLPSSLTSLSLTYFEKLESDGMGLQHLTSLQDLCFWICRNLKKLSLLQHPNSLQKLTFYDCPNLNILSQPPPQHLTSLQRLEFYICPKMMDLPEVLLPSLLRLAIINCPDLKERCSKGGYYWPLISHIPFLEI</sequence>
<dbReference type="SUPFAM" id="SSF52540">
    <property type="entry name" value="P-loop containing nucleoside triphosphate hydrolases"/>
    <property type="match status" value="1"/>
</dbReference>
<dbReference type="Gene3D" id="1.10.10.10">
    <property type="entry name" value="Winged helix-like DNA-binding domain superfamily/Winged helix DNA-binding domain"/>
    <property type="match status" value="1"/>
</dbReference>
<dbReference type="Gene3D" id="1.20.5.4130">
    <property type="match status" value="1"/>
</dbReference>
<feature type="domain" description="Disease resistance N-terminal" evidence="9">
    <location>
        <begin position="12"/>
        <end position="96"/>
    </location>
</feature>
<dbReference type="InterPro" id="IPR027417">
    <property type="entry name" value="P-loop_NTPase"/>
</dbReference>
<evidence type="ECO:0000313" key="14">
    <source>
        <dbReference type="Proteomes" id="UP001408789"/>
    </source>
</evidence>
<dbReference type="InterPro" id="IPR058922">
    <property type="entry name" value="WHD_DRP"/>
</dbReference>
<keyword evidence="3" id="KW-0677">Repeat</keyword>
<keyword evidence="2" id="KW-0433">Leucine-rich repeat</keyword>
<feature type="domain" description="NB-ARC" evidence="8">
    <location>
        <begin position="191"/>
        <end position="341"/>
    </location>
</feature>
<comment type="similarity">
    <text evidence="1">Belongs to the disease resistance NB-LRR family.</text>
</comment>
<organism evidence="13 14">
    <name type="scientific">Deinandra increscens subsp. villosa</name>
    <dbReference type="NCBI Taxonomy" id="3103831"/>
    <lineage>
        <taxon>Eukaryota</taxon>
        <taxon>Viridiplantae</taxon>
        <taxon>Streptophyta</taxon>
        <taxon>Embryophyta</taxon>
        <taxon>Tracheophyta</taxon>
        <taxon>Spermatophyta</taxon>
        <taxon>Magnoliopsida</taxon>
        <taxon>eudicotyledons</taxon>
        <taxon>Gunneridae</taxon>
        <taxon>Pentapetalae</taxon>
        <taxon>asterids</taxon>
        <taxon>campanulids</taxon>
        <taxon>Asterales</taxon>
        <taxon>Asteraceae</taxon>
        <taxon>Asteroideae</taxon>
        <taxon>Heliantheae alliance</taxon>
        <taxon>Madieae</taxon>
        <taxon>Madiinae</taxon>
        <taxon>Deinandra</taxon>
    </lineage>
</organism>
<dbReference type="Gene3D" id="3.40.50.300">
    <property type="entry name" value="P-loop containing nucleotide triphosphate hydrolases"/>
    <property type="match status" value="1"/>
</dbReference>
<dbReference type="InterPro" id="IPR056789">
    <property type="entry name" value="LRR_R13L1-DRL21"/>
</dbReference>
<evidence type="ECO:0000259" key="10">
    <source>
        <dbReference type="Pfam" id="PF23247"/>
    </source>
</evidence>
<dbReference type="FunFam" id="1.10.10.10:FF:000322">
    <property type="entry name" value="Probable disease resistance protein At1g63360"/>
    <property type="match status" value="1"/>
</dbReference>
<name>A0AAP0DBH6_9ASTR</name>